<feature type="transmembrane region" description="Helical" evidence="1">
    <location>
        <begin position="144"/>
        <end position="161"/>
    </location>
</feature>
<evidence type="ECO:0000256" key="1">
    <source>
        <dbReference type="SAM" id="Phobius"/>
    </source>
</evidence>
<feature type="transmembrane region" description="Helical" evidence="1">
    <location>
        <begin position="182"/>
        <end position="204"/>
    </location>
</feature>
<feature type="transmembrane region" description="Helical" evidence="1">
    <location>
        <begin position="341"/>
        <end position="363"/>
    </location>
</feature>
<feature type="transmembrane region" description="Helical" evidence="1">
    <location>
        <begin position="311"/>
        <end position="334"/>
    </location>
</feature>
<protein>
    <submittedName>
        <fullName evidence="3">CAAX amino terminal protease self- immunity</fullName>
    </submittedName>
</protein>
<keyword evidence="1" id="KW-1133">Transmembrane helix</keyword>
<name>A0A379C5B1_9FIRM</name>
<keyword evidence="3" id="KW-0645">Protease</keyword>
<dbReference type="InterPro" id="IPR003675">
    <property type="entry name" value="Rce1/LyrA-like_dom"/>
</dbReference>
<feature type="transmembrane region" description="Helical" evidence="1">
    <location>
        <begin position="272"/>
        <end position="291"/>
    </location>
</feature>
<dbReference type="RefSeq" id="WP_019034869.1">
    <property type="nucleotide sequence ID" value="NZ_JASOZY010000003.1"/>
</dbReference>
<dbReference type="PANTHER" id="PTHR35797">
    <property type="entry name" value="PROTEASE-RELATED"/>
    <property type="match status" value="1"/>
</dbReference>
<keyword evidence="1" id="KW-0812">Transmembrane</keyword>
<dbReference type="EMBL" id="UGSZ01000001">
    <property type="protein sequence ID" value="SUB57542.1"/>
    <property type="molecule type" value="Genomic_DNA"/>
</dbReference>
<gene>
    <name evidence="3" type="ORF">NCTC13149_01385</name>
</gene>
<dbReference type="AlphaFoldDB" id="A0A379C5B1"/>
<feature type="transmembrane region" description="Helical" evidence="1">
    <location>
        <begin position="369"/>
        <end position="388"/>
    </location>
</feature>
<dbReference type="PANTHER" id="PTHR35797:SF1">
    <property type="entry name" value="PROTEASE"/>
    <property type="match status" value="1"/>
</dbReference>
<dbReference type="Pfam" id="PF02517">
    <property type="entry name" value="Rce1-like"/>
    <property type="match status" value="1"/>
</dbReference>
<evidence type="ECO:0000313" key="4">
    <source>
        <dbReference type="Proteomes" id="UP000255517"/>
    </source>
</evidence>
<reference evidence="3 4" key="1">
    <citation type="submission" date="2018-06" db="EMBL/GenBank/DDBJ databases">
        <authorList>
            <consortium name="Pathogen Informatics"/>
            <person name="Doyle S."/>
        </authorList>
    </citation>
    <scope>NUCLEOTIDE SEQUENCE [LARGE SCALE GENOMIC DNA]</scope>
    <source>
        <strain evidence="3 4">NCTC13149</strain>
    </source>
</reference>
<feature type="transmembrane region" description="Helical" evidence="1">
    <location>
        <begin position="239"/>
        <end position="260"/>
    </location>
</feature>
<proteinExistence type="predicted"/>
<dbReference type="GO" id="GO:0006508">
    <property type="term" value="P:proteolysis"/>
    <property type="evidence" value="ECO:0007669"/>
    <property type="project" value="UniProtKB-KW"/>
</dbReference>
<accession>A0A379C5B1</accession>
<feature type="domain" description="CAAX prenyl protease 2/Lysostaphin resistance protein A-like" evidence="2">
    <location>
        <begin position="242"/>
        <end position="353"/>
    </location>
</feature>
<keyword evidence="1" id="KW-0472">Membrane</keyword>
<dbReference type="Proteomes" id="UP000255517">
    <property type="component" value="Unassembled WGS sequence"/>
</dbReference>
<feature type="transmembrane region" description="Helical" evidence="1">
    <location>
        <begin position="118"/>
        <end position="138"/>
    </location>
</feature>
<dbReference type="OrthoDB" id="9777755at2"/>
<dbReference type="GO" id="GO:0004175">
    <property type="term" value="F:endopeptidase activity"/>
    <property type="evidence" value="ECO:0007669"/>
    <property type="project" value="UniProtKB-ARBA"/>
</dbReference>
<feature type="transmembrane region" description="Helical" evidence="1">
    <location>
        <begin position="60"/>
        <end position="81"/>
    </location>
</feature>
<evidence type="ECO:0000313" key="3">
    <source>
        <dbReference type="EMBL" id="SUB57542.1"/>
    </source>
</evidence>
<keyword evidence="3" id="KW-0378">Hydrolase</keyword>
<sequence>MDKKLYLNEDVGEENNFVQDQCIQDTSNYLIVTPEENPDSDQCSKFCQIFMRSVQEIDDVVLFLMILSIMVLLLTCAAAYFKLMGQYFQINPTQTLTPAMAAMITIKLKYKNYPQSSFHFYIICGAIIIGLVCLGIIYSVYAELFIDLSVVIFLMLLFNENKKVAEKWGLRGGNFKKTLKWLFLYMILILIVSTVTFLSAYLLYSYTDLFKTVYYQGKYISVDVLLKTLTEDSSISRPGFVYILMPIFGFCTLFGEEYGWRFFLQPRLQKKFGKIGGVVLLGVIWAIWHFNNEYFMVMPEIIKSFGYTFEFYFLFVCTLRIITEIFYAIWFAYFYEKSHSIWCMVLIHGLHTVMSAWGLFVIAFGYKGLAVQTIILLLISIPFLRSSVFRENKSGHLETLKN</sequence>
<evidence type="ECO:0000259" key="2">
    <source>
        <dbReference type="Pfam" id="PF02517"/>
    </source>
</evidence>
<dbReference type="InterPro" id="IPR042150">
    <property type="entry name" value="MmRce1-like"/>
</dbReference>
<dbReference type="STRING" id="1122949.GCA_000378725_01123"/>
<dbReference type="GO" id="GO:0080120">
    <property type="term" value="P:CAAX-box protein maturation"/>
    <property type="evidence" value="ECO:0007669"/>
    <property type="project" value="UniProtKB-ARBA"/>
</dbReference>
<organism evidence="3 4">
    <name type="scientific">Peptoniphilus lacrimalis</name>
    <dbReference type="NCBI Taxonomy" id="33031"/>
    <lineage>
        <taxon>Bacteria</taxon>
        <taxon>Bacillati</taxon>
        <taxon>Bacillota</taxon>
        <taxon>Tissierellia</taxon>
        <taxon>Tissierellales</taxon>
        <taxon>Peptoniphilaceae</taxon>
        <taxon>Peptoniphilus</taxon>
    </lineage>
</organism>